<dbReference type="Pfam" id="PF13499">
    <property type="entry name" value="EF-hand_7"/>
    <property type="match status" value="1"/>
</dbReference>
<accession>A0A0M0LR16</accession>
<evidence type="ECO:0000256" key="3">
    <source>
        <dbReference type="ARBA" id="ARBA00022723"/>
    </source>
</evidence>
<protein>
    <recommendedName>
        <fullName evidence="9">EF-hand domain-containing protein</fullName>
    </recommendedName>
</protein>
<evidence type="ECO:0000256" key="1">
    <source>
        <dbReference type="ARBA" id="ARBA00006049"/>
    </source>
</evidence>
<dbReference type="PANTHER" id="PTHR23055:SF178">
    <property type="entry name" value="NEUROCALCIN HOMOLOG"/>
    <property type="match status" value="1"/>
</dbReference>
<comment type="similarity">
    <text evidence="1">Belongs to the recoverin family.</text>
</comment>
<keyword evidence="4" id="KW-0677">Repeat</keyword>
<feature type="domain" description="EF-hand" evidence="9">
    <location>
        <begin position="743"/>
        <end position="778"/>
    </location>
</feature>
<dbReference type="InterPro" id="IPR028846">
    <property type="entry name" value="Recoverin"/>
</dbReference>
<sequence length="940" mass="104883">MNAGAELSSGADEIEASRRALQAELKAAGAHIDEVGRSKGAQARMEKIAEDAAAHSAQLSFAAFQQHQRQAKKAGRASAKTLAGDSGSAGSGYPTIVLDKLKESETEAKRRIAELQRQLDQKRIKARMSEVERRNLAVGEAIRAHARNDRLKQILEGATPASEEEMRVLSESFNESMCDLLEESTTPESWVKLFRLVDADGSGQISFDELCLMAREELGLLPADIADEQLKAIWLYLDSDQNGFISTGEFGNFMRKGAHVLIKHKESWRERLEARNHAAADNLRANRDRLLERDMVRRLEGAIAAPEGDVALLARLCQQRMSTVNEEDEAPSRSWYNLFKRVDEDDSGRVTFAEFRRLVRAELGVPTADMEEVKLKGVWLALDSDQNGFITAAEFAAFMRKAEPQAKDQRLRSLLARRRKAEAGKQHDEQIKLAAKEMIRQAVERKRENVRQAREENQLRRKEDAAKREAASKEAAELIRANSRMDFLTTELVGVPSASEAEVRELSEACNARMLELVGYDEKKAAWFKFYRRVDSDDSGRIDFKEFRHMLRVELQLSAKAMDDYRLKTAWVALDVDSSGYISAGEFGSFMRRGERVLNEAKEERPWKERRLERAKAAHAARLAERDALFHRDIAKQLEGAPPASDEEVRRLSEAFNARLQLLEAENELQRQATSGARSDPGGSGALSDGLDADGLPPMPAAARSCGWYTLFKHVDENESGTISYRELKVIVRDELQLTPKDVPEHELQAVYLALDKDKSGFITAGEFGQFMRLGAPDRVQGYKKGAMLERRRAIALRERAIFEMGAAQVHRRHAEQLARQKQEYDRRVQVLERELQEMEGAGDTGGGASGSHDPARVSVEPVPSVPSGEELSRQRRLTMAKLRGAPPPPSSPASGLLSAYASKSTPILPASQRNRTARAGRDRGAASEGKLKLPAIQSR</sequence>
<feature type="region of interest" description="Disordered" evidence="8">
    <location>
        <begin position="449"/>
        <end position="468"/>
    </location>
</feature>
<dbReference type="Proteomes" id="UP000037460">
    <property type="component" value="Unassembled WGS sequence"/>
</dbReference>
<feature type="domain" description="EF-hand" evidence="9">
    <location>
        <begin position="225"/>
        <end position="260"/>
    </location>
</feature>
<evidence type="ECO:0000256" key="5">
    <source>
        <dbReference type="ARBA" id="ARBA00022837"/>
    </source>
</evidence>
<feature type="domain" description="EF-hand" evidence="9">
    <location>
        <begin position="185"/>
        <end position="220"/>
    </location>
</feature>
<keyword evidence="2" id="KW-0519">Myristate</keyword>
<dbReference type="Gene3D" id="1.10.238.10">
    <property type="entry name" value="EF-hand"/>
    <property type="match status" value="4"/>
</dbReference>
<proteinExistence type="inferred from homology"/>
<feature type="coiled-coil region" evidence="7">
    <location>
        <begin position="98"/>
        <end position="132"/>
    </location>
</feature>
<evidence type="ECO:0000256" key="7">
    <source>
        <dbReference type="SAM" id="Coils"/>
    </source>
</evidence>
<dbReference type="GO" id="GO:0005509">
    <property type="term" value="F:calcium ion binding"/>
    <property type="evidence" value="ECO:0007669"/>
    <property type="project" value="InterPro"/>
</dbReference>
<comment type="caution">
    <text evidence="10">The sequence shown here is derived from an EMBL/GenBank/DDBJ whole genome shotgun (WGS) entry which is preliminary data.</text>
</comment>
<dbReference type="PROSITE" id="PS00018">
    <property type="entry name" value="EF_HAND_1"/>
    <property type="match status" value="8"/>
</dbReference>
<feature type="region of interest" description="Disordered" evidence="8">
    <location>
        <begin position="840"/>
        <end position="940"/>
    </location>
</feature>
<dbReference type="InterPro" id="IPR018247">
    <property type="entry name" value="EF_Hand_1_Ca_BS"/>
</dbReference>
<keyword evidence="6" id="KW-0449">Lipoprotein</keyword>
<dbReference type="EMBL" id="JWZX01000207">
    <property type="protein sequence ID" value="KOO53490.1"/>
    <property type="molecule type" value="Genomic_DNA"/>
</dbReference>
<evidence type="ECO:0000256" key="4">
    <source>
        <dbReference type="ARBA" id="ARBA00022737"/>
    </source>
</evidence>
<dbReference type="PROSITE" id="PS50222">
    <property type="entry name" value="EF_HAND_2"/>
    <property type="match status" value="8"/>
</dbReference>
<dbReference type="OrthoDB" id="272512at2759"/>
<dbReference type="CDD" id="cd00051">
    <property type="entry name" value="EFh"/>
    <property type="match status" value="2"/>
</dbReference>
<reference evidence="11" key="1">
    <citation type="journal article" date="2015" name="PLoS Genet.">
        <title>Genome Sequence and Transcriptome Analyses of Chrysochromulina tobin: Metabolic Tools for Enhanced Algal Fitness in the Prominent Order Prymnesiales (Haptophyceae).</title>
        <authorList>
            <person name="Hovde B.T."/>
            <person name="Deodato C.R."/>
            <person name="Hunsperger H.M."/>
            <person name="Ryken S.A."/>
            <person name="Yost W."/>
            <person name="Jha R.K."/>
            <person name="Patterson J."/>
            <person name="Monnat R.J. Jr."/>
            <person name="Barlow S.B."/>
            <person name="Starkenburg S.R."/>
            <person name="Cattolico R.A."/>
        </authorList>
    </citation>
    <scope>NUCLEOTIDE SEQUENCE</scope>
    <source>
        <strain evidence="11">CCMP291</strain>
    </source>
</reference>
<keyword evidence="5" id="KW-0106">Calcium</keyword>
<evidence type="ECO:0000313" key="11">
    <source>
        <dbReference type="Proteomes" id="UP000037460"/>
    </source>
</evidence>
<feature type="region of interest" description="Disordered" evidence="8">
    <location>
        <begin position="669"/>
        <end position="696"/>
    </location>
</feature>
<feature type="compositionally biased region" description="Low complexity" evidence="8">
    <location>
        <begin position="858"/>
        <end position="870"/>
    </location>
</feature>
<dbReference type="PANTHER" id="PTHR23055">
    <property type="entry name" value="CALCIUM BINDING PROTEINS"/>
    <property type="match status" value="1"/>
</dbReference>
<feature type="domain" description="EF-hand" evidence="9">
    <location>
        <begin position="370"/>
        <end position="405"/>
    </location>
</feature>
<gene>
    <name evidence="10" type="ORF">Ctob_014629</name>
</gene>
<keyword evidence="11" id="KW-1185">Reference proteome</keyword>
<feature type="domain" description="EF-hand" evidence="9">
    <location>
        <begin position="522"/>
        <end position="557"/>
    </location>
</feature>
<evidence type="ECO:0000313" key="10">
    <source>
        <dbReference type="EMBL" id="KOO53490.1"/>
    </source>
</evidence>
<evidence type="ECO:0000256" key="8">
    <source>
        <dbReference type="SAM" id="MobiDB-lite"/>
    </source>
</evidence>
<feature type="compositionally biased region" description="Low complexity" evidence="8">
    <location>
        <begin position="893"/>
        <end position="903"/>
    </location>
</feature>
<dbReference type="Pfam" id="PF13202">
    <property type="entry name" value="EF-hand_5"/>
    <property type="match status" value="4"/>
</dbReference>
<feature type="region of interest" description="Disordered" evidence="8">
    <location>
        <begin position="70"/>
        <end position="89"/>
    </location>
</feature>
<dbReference type="SUPFAM" id="SSF47473">
    <property type="entry name" value="EF-hand"/>
    <property type="match status" value="3"/>
</dbReference>
<dbReference type="InterPro" id="IPR011992">
    <property type="entry name" value="EF-hand-dom_pair"/>
</dbReference>
<dbReference type="InterPro" id="IPR002048">
    <property type="entry name" value="EF_hand_dom"/>
</dbReference>
<evidence type="ECO:0000256" key="2">
    <source>
        <dbReference type="ARBA" id="ARBA00022707"/>
    </source>
</evidence>
<dbReference type="AlphaFoldDB" id="A0A0M0LR16"/>
<feature type="compositionally biased region" description="Basic and acidic residues" evidence="8">
    <location>
        <begin position="920"/>
        <end position="932"/>
    </location>
</feature>
<feature type="domain" description="EF-hand" evidence="9">
    <location>
        <begin position="566"/>
        <end position="597"/>
    </location>
</feature>
<name>A0A0M0LR16_9EUKA</name>
<organism evidence="10 11">
    <name type="scientific">Chrysochromulina tobinii</name>
    <dbReference type="NCBI Taxonomy" id="1460289"/>
    <lineage>
        <taxon>Eukaryota</taxon>
        <taxon>Haptista</taxon>
        <taxon>Haptophyta</taxon>
        <taxon>Prymnesiophyceae</taxon>
        <taxon>Prymnesiales</taxon>
        <taxon>Chrysochromulinaceae</taxon>
        <taxon>Chrysochromulina</taxon>
    </lineage>
</organism>
<feature type="domain" description="EF-hand" evidence="9">
    <location>
        <begin position="330"/>
        <end position="365"/>
    </location>
</feature>
<feature type="domain" description="EF-hand" evidence="9">
    <location>
        <begin position="711"/>
        <end position="738"/>
    </location>
</feature>
<keyword evidence="3" id="KW-0479">Metal-binding</keyword>
<evidence type="ECO:0000259" key="9">
    <source>
        <dbReference type="PROSITE" id="PS50222"/>
    </source>
</evidence>
<keyword evidence="7" id="KW-0175">Coiled coil</keyword>
<evidence type="ECO:0000256" key="6">
    <source>
        <dbReference type="ARBA" id="ARBA00023288"/>
    </source>
</evidence>
<dbReference type="SMART" id="SM00054">
    <property type="entry name" value="EFh"/>
    <property type="match status" value="8"/>
</dbReference>